<dbReference type="PANTHER" id="PTHR20883:SF48">
    <property type="entry name" value="ECTOINE DIOXYGENASE"/>
    <property type="match status" value="1"/>
</dbReference>
<sequence>MPRILTQSQIDTFWKDGCVFPIRVMPKEDALELRRRLEAFEKEAGGPLKGDLRHKSHLLFTWLNETVHHQKIVDAIEDLYGPDLLCWNTNFFIKEANNPAFVSWHQDSTYWGLNKPDVVTAWLAFTPSNKSNGAMGFIPGTHTADQIPHRDTFAKDNLLTRGQEVAVDVDESKAVTIELEPGEISLHHVRLVHGSPANPSDDRRIGYAIRYIPTSVGQVAGRDHATLVRGTDTFHHFDLEPRPTKDMDPEFVALHKQIAEESAKILYRGTDVKSYNDPKALHDNRAA</sequence>
<dbReference type="InterPro" id="IPR008775">
    <property type="entry name" value="Phytyl_CoA_dOase-like"/>
</dbReference>
<dbReference type="GO" id="GO:0016706">
    <property type="term" value="F:2-oxoglutarate-dependent dioxygenase activity"/>
    <property type="evidence" value="ECO:0007669"/>
    <property type="project" value="UniProtKB-ARBA"/>
</dbReference>
<dbReference type="AlphaFoldDB" id="A0A6M4GXA3"/>
<name>A0A6M4GXA3_9PROT</name>
<dbReference type="Gene3D" id="2.60.120.620">
    <property type="entry name" value="q2cbj1_9rhob like domain"/>
    <property type="match status" value="1"/>
</dbReference>
<accession>A0A6M4GXA3</accession>
<dbReference type="Proteomes" id="UP000501534">
    <property type="component" value="Chromosome"/>
</dbReference>
<organism evidence="2 3">
    <name type="scientific">Usitatibacter rugosus</name>
    <dbReference type="NCBI Taxonomy" id="2732067"/>
    <lineage>
        <taxon>Bacteria</taxon>
        <taxon>Pseudomonadati</taxon>
        <taxon>Pseudomonadota</taxon>
        <taxon>Betaproteobacteria</taxon>
        <taxon>Nitrosomonadales</taxon>
        <taxon>Usitatibacteraceae</taxon>
        <taxon>Usitatibacter</taxon>
    </lineage>
</organism>
<proteinExistence type="predicted"/>
<reference evidence="2 3" key="1">
    <citation type="submission" date="2020-04" db="EMBL/GenBank/DDBJ databases">
        <title>Usitatibacter rugosus gen. nov., sp. nov. and Usitatibacter palustris sp. nov., novel members of Usitatibacteraceae fam. nov. within the order Nitrosomonadales isolated from soil.</title>
        <authorList>
            <person name="Huber K.J."/>
            <person name="Neumann-Schaal M."/>
            <person name="Geppert A."/>
            <person name="Luckner M."/>
            <person name="Wanner G."/>
            <person name="Overmann J."/>
        </authorList>
    </citation>
    <scope>NUCLEOTIDE SEQUENCE [LARGE SCALE GENOMIC DNA]</scope>
    <source>
        <strain evidence="2 3">0125_3</strain>
    </source>
</reference>
<dbReference type="SUPFAM" id="SSF51197">
    <property type="entry name" value="Clavaminate synthase-like"/>
    <property type="match status" value="1"/>
</dbReference>
<dbReference type="PANTHER" id="PTHR20883">
    <property type="entry name" value="PHYTANOYL-COA DIOXYGENASE DOMAIN CONTAINING 1"/>
    <property type="match status" value="1"/>
</dbReference>
<dbReference type="GO" id="GO:0005506">
    <property type="term" value="F:iron ion binding"/>
    <property type="evidence" value="ECO:0007669"/>
    <property type="project" value="UniProtKB-ARBA"/>
</dbReference>
<protein>
    <recommendedName>
        <fullName evidence="4">Chlorinating enzyme</fullName>
    </recommendedName>
</protein>
<dbReference type="RefSeq" id="WP_171093662.1">
    <property type="nucleotide sequence ID" value="NZ_CP053069.1"/>
</dbReference>
<dbReference type="Pfam" id="PF05721">
    <property type="entry name" value="PhyH"/>
    <property type="match status" value="1"/>
</dbReference>
<evidence type="ECO:0000256" key="1">
    <source>
        <dbReference type="ARBA" id="ARBA00001954"/>
    </source>
</evidence>
<evidence type="ECO:0008006" key="4">
    <source>
        <dbReference type="Google" id="ProtNLM"/>
    </source>
</evidence>
<evidence type="ECO:0000313" key="3">
    <source>
        <dbReference type="Proteomes" id="UP000501534"/>
    </source>
</evidence>
<dbReference type="EMBL" id="CP053069">
    <property type="protein sequence ID" value="QJR11919.1"/>
    <property type="molecule type" value="Genomic_DNA"/>
</dbReference>
<keyword evidence="3" id="KW-1185">Reference proteome</keyword>
<dbReference type="KEGG" id="uru:DSM104443_03002"/>
<comment type="cofactor">
    <cofactor evidence="1">
        <name>Fe(2+)</name>
        <dbReference type="ChEBI" id="CHEBI:29033"/>
    </cofactor>
</comment>
<gene>
    <name evidence="2" type="ORF">DSM104443_03002</name>
</gene>
<evidence type="ECO:0000313" key="2">
    <source>
        <dbReference type="EMBL" id="QJR11919.1"/>
    </source>
</evidence>